<reference evidence="1" key="1">
    <citation type="journal article" date="2020" name="Stud. Mycol.">
        <title>101 Dothideomycetes genomes: a test case for predicting lifestyles and emergence of pathogens.</title>
        <authorList>
            <person name="Haridas S."/>
            <person name="Albert R."/>
            <person name="Binder M."/>
            <person name="Bloem J."/>
            <person name="Labutti K."/>
            <person name="Salamov A."/>
            <person name="Andreopoulos B."/>
            <person name="Baker S."/>
            <person name="Barry K."/>
            <person name="Bills G."/>
            <person name="Bluhm B."/>
            <person name="Cannon C."/>
            <person name="Castanera R."/>
            <person name="Culley D."/>
            <person name="Daum C."/>
            <person name="Ezra D."/>
            <person name="Gonzalez J."/>
            <person name="Henrissat B."/>
            <person name="Kuo A."/>
            <person name="Liang C."/>
            <person name="Lipzen A."/>
            <person name="Lutzoni F."/>
            <person name="Magnuson J."/>
            <person name="Mondo S."/>
            <person name="Nolan M."/>
            <person name="Ohm R."/>
            <person name="Pangilinan J."/>
            <person name="Park H.-J."/>
            <person name="Ramirez L."/>
            <person name="Alfaro M."/>
            <person name="Sun H."/>
            <person name="Tritt A."/>
            <person name="Yoshinaga Y."/>
            <person name="Zwiers L.-H."/>
            <person name="Turgeon B."/>
            <person name="Goodwin S."/>
            <person name="Spatafora J."/>
            <person name="Crous P."/>
            <person name="Grigoriev I."/>
        </authorList>
    </citation>
    <scope>NUCLEOTIDE SEQUENCE</scope>
    <source>
        <strain evidence="1">CBS 119687</strain>
    </source>
</reference>
<evidence type="ECO:0000313" key="1">
    <source>
        <dbReference type="EMBL" id="KAF2127126.1"/>
    </source>
</evidence>
<dbReference type="AlphaFoldDB" id="A0A6A6A6E4"/>
<dbReference type="EMBL" id="ML977511">
    <property type="protein sequence ID" value="KAF2127126.1"/>
    <property type="molecule type" value="Genomic_DNA"/>
</dbReference>
<accession>A0A6A6A6E4</accession>
<sequence>MVTVAGRTKSSFGLCVPLFDEPGGLADRNAVKAAPCSGGAGAEVTGAVWRRLYLKLGPLVVKRGTACTMGIDTSATSGRDVLGARCKVPQVFGGGSVRSTRKSQFSERFKGLRSARGNEMRSMASAGQRCRVLCLSTSDCHDRDNAVVLRRQQCVFGGGCALSPAVAPGGRHVTSGIKTTTAHCVHAWRMRVAECARAGTAGGG</sequence>
<proteinExistence type="predicted"/>
<dbReference type="GeneID" id="54413727"/>
<name>A0A6A6A6E4_9PLEO</name>
<dbReference type="Proteomes" id="UP000799771">
    <property type="component" value="Unassembled WGS sequence"/>
</dbReference>
<gene>
    <name evidence="1" type="ORF">P153DRAFT_59948</name>
</gene>
<dbReference type="RefSeq" id="XP_033521515.1">
    <property type="nucleotide sequence ID" value="XM_033673295.1"/>
</dbReference>
<protein>
    <submittedName>
        <fullName evidence="1">Uncharacterized protein</fullName>
    </submittedName>
</protein>
<organism evidence="1 2">
    <name type="scientific">Dothidotthia symphoricarpi CBS 119687</name>
    <dbReference type="NCBI Taxonomy" id="1392245"/>
    <lineage>
        <taxon>Eukaryota</taxon>
        <taxon>Fungi</taxon>
        <taxon>Dikarya</taxon>
        <taxon>Ascomycota</taxon>
        <taxon>Pezizomycotina</taxon>
        <taxon>Dothideomycetes</taxon>
        <taxon>Pleosporomycetidae</taxon>
        <taxon>Pleosporales</taxon>
        <taxon>Dothidotthiaceae</taxon>
        <taxon>Dothidotthia</taxon>
    </lineage>
</organism>
<evidence type="ECO:0000313" key="2">
    <source>
        <dbReference type="Proteomes" id="UP000799771"/>
    </source>
</evidence>
<keyword evidence="2" id="KW-1185">Reference proteome</keyword>